<evidence type="ECO:0000256" key="1">
    <source>
        <dbReference type="SAM" id="MobiDB-lite"/>
    </source>
</evidence>
<dbReference type="SUPFAM" id="SSF52833">
    <property type="entry name" value="Thioredoxin-like"/>
    <property type="match status" value="1"/>
</dbReference>
<feature type="compositionally biased region" description="Polar residues" evidence="1">
    <location>
        <begin position="132"/>
        <end position="145"/>
    </location>
</feature>
<feature type="signal peptide" evidence="2">
    <location>
        <begin position="1"/>
        <end position="31"/>
    </location>
</feature>
<dbReference type="PROSITE" id="PS51354">
    <property type="entry name" value="GLUTAREDOXIN_2"/>
    <property type="match status" value="1"/>
</dbReference>
<dbReference type="Gene3D" id="3.40.30.10">
    <property type="entry name" value="Glutaredoxin"/>
    <property type="match status" value="1"/>
</dbReference>
<dbReference type="InterPro" id="IPR014025">
    <property type="entry name" value="Glutaredoxin_subgr"/>
</dbReference>
<protein>
    <recommendedName>
        <fullName evidence="3">Glutaredoxin domain-containing protein</fullName>
    </recommendedName>
</protein>
<dbReference type="CDD" id="cd03419">
    <property type="entry name" value="GRX_GRXh_1_2_like"/>
    <property type="match status" value="1"/>
</dbReference>
<feature type="compositionally biased region" description="Basic and acidic residues" evidence="1">
    <location>
        <begin position="107"/>
        <end position="128"/>
    </location>
</feature>
<organism evidence="4 5">
    <name type="scientific">Lodderomyces beijingensis</name>
    <dbReference type="NCBI Taxonomy" id="1775926"/>
    <lineage>
        <taxon>Eukaryota</taxon>
        <taxon>Fungi</taxon>
        <taxon>Dikarya</taxon>
        <taxon>Ascomycota</taxon>
        <taxon>Saccharomycotina</taxon>
        <taxon>Pichiomycetes</taxon>
        <taxon>Debaryomycetaceae</taxon>
        <taxon>Candida/Lodderomyces clade</taxon>
        <taxon>Lodderomyces</taxon>
    </lineage>
</organism>
<evidence type="ECO:0000313" key="5">
    <source>
        <dbReference type="Proteomes" id="UP001497383"/>
    </source>
</evidence>
<feature type="compositionally biased region" description="Gly residues" evidence="1">
    <location>
        <begin position="55"/>
        <end position="77"/>
    </location>
</feature>
<sequence>MAGVRHLRIAGLTGLVLILLFVVHRVGQNAAAMVHAQVGDQIGNKIHAVSPSDGSVGGGGGGSGGSVGGVGGGGGDKIGVTSSDKKSPVVVANNLVNSLNDEKTDDAINKEISKGKSEEGVKKIDGEGGAKSAQNGEQQSSNNQKTTDENGEYDPAAELIKIRSLSPMTIFSKSYCPYSKKLKKLLLEKYEILPAPNVVELDFHEHGTELQNYLLEKSGRRTVPNVLVGQSFESRGGADDFEEYHRKGEIISVLTDWGQGRIQVVKKDTPSNA</sequence>
<dbReference type="InterPro" id="IPR002109">
    <property type="entry name" value="Glutaredoxin"/>
</dbReference>
<dbReference type="EMBL" id="OZ022411">
    <property type="protein sequence ID" value="CAK9441760.1"/>
    <property type="molecule type" value="Genomic_DNA"/>
</dbReference>
<keyword evidence="5" id="KW-1185">Reference proteome</keyword>
<evidence type="ECO:0000313" key="4">
    <source>
        <dbReference type="EMBL" id="CAK9441760.1"/>
    </source>
</evidence>
<reference evidence="4 5" key="1">
    <citation type="submission" date="2024-03" db="EMBL/GenBank/DDBJ databases">
        <authorList>
            <person name="Brejova B."/>
        </authorList>
    </citation>
    <scope>NUCLEOTIDE SEQUENCE [LARGE SCALE GENOMIC DNA]</scope>
    <source>
        <strain evidence="4 5">CBS 14171</strain>
    </source>
</reference>
<proteinExistence type="predicted"/>
<keyword evidence="2" id="KW-0732">Signal</keyword>
<dbReference type="PRINTS" id="PR00160">
    <property type="entry name" value="GLUTAREDOXIN"/>
</dbReference>
<dbReference type="PANTHER" id="PTHR45694:SF5">
    <property type="entry name" value="GLUTAREDOXIN 2"/>
    <property type="match status" value="1"/>
</dbReference>
<dbReference type="Pfam" id="PF00462">
    <property type="entry name" value="Glutaredoxin"/>
    <property type="match status" value="1"/>
</dbReference>
<dbReference type="RefSeq" id="XP_066832566.1">
    <property type="nucleotide sequence ID" value="XM_066975981.1"/>
</dbReference>
<feature type="domain" description="Glutaredoxin" evidence="3">
    <location>
        <begin position="169"/>
        <end position="232"/>
    </location>
</feature>
<name>A0ABP0ZU35_9ASCO</name>
<gene>
    <name evidence="4" type="ORF">LODBEIA_P56280</name>
</gene>
<feature type="region of interest" description="Disordered" evidence="1">
    <location>
        <begin position="107"/>
        <end position="152"/>
    </location>
</feature>
<feature type="region of interest" description="Disordered" evidence="1">
    <location>
        <begin position="49"/>
        <end position="85"/>
    </location>
</feature>
<evidence type="ECO:0000259" key="3">
    <source>
        <dbReference type="Pfam" id="PF00462"/>
    </source>
</evidence>
<dbReference type="Proteomes" id="UP001497383">
    <property type="component" value="Chromosome 7"/>
</dbReference>
<dbReference type="GeneID" id="92210824"/>
<evidence type="ECO:0000256" key="2">
    <source>
        <dbReference type="SAM" id="SignalP"/>
    </source>
</evidence>
<dbReference type="PANTHER" id="PTHR45694">
    <property type="entry name" value="GLUTAREDOXIN 2"/>
    <property type="match status" value="1"/>
</dbReference>
<feature type="chain" id="PRO_5047049695" description="Glutaredoxin domain-containing protein" evidence="2">
    <location>
        <begin position="32"/>
        <end position="273"/>
    </location>
</feature>
<accession>A0ABP0ZU35</accession>
<dbReference type="InterPro" id="IPR036249">
    <property type="entry name" value="Thioredoxin-like_sf"/>
</dbReference>